<dbReference type="InterPro" id="IPR036388">
    <property type="entry name" value="WH-like_DNA-bd_sf"/>
</dbReference>
<accession>A0ABP9VDS9</accession>
<protein>
    <recommendedName>
        <fullName evidence="1">HTH marR-type domain-containing protein</fullName>
    </recommendedName>
</protein>
<sequence>MSQALIDAIRILRIELGIANERVAAAAGLLPRDLDILNVIDRDSPCTPSYLATRTGLKAATLTGILTRLEAKGWIERRTDPNDGRSVQLTSTDRFNELRDLYRSGDETVRALALRFDQAERQTITTFLTQVSDAVRTASAALPTKGDA</sequence>
<dbReference type="PANTHER" id="PTHR33164">
    <property type="entry name" value="TRANSCRIPTIONAL REGULATOR, MARR FAMILY"/>
    <property type="match status" value="1"/>
</dbReference>
<dbReference type="PANTHER" id="PTHR33164:SF43">
    <property type="entry name" value="HTH-TYPE TRANSCRIPTIONAL REPRESSOR YETL"/>
    <property type="match status" value="1"/>
</dbReference>
<dbReference type="EMBL" id="BAABRN010000022">
    <property type="protein sequence ID" value="GAA5502385.1"/>
    <property type="molecule type" value="Genomic_DNA"/>
</dbReference>
<organism evidence="2 3">
    <name type="scientific">Deinococcus xinjiangensis</name>
    <dbReference type="NCBI Taxonomy" id="457454"/>
    <lineage>
        <taxon>Bacteria</taxon>
        <taxon>Thermotogati</taxon>
        <taxon>Deinococcota</taxon>
        <taxon>Deinococci</taxon>
        <taxon>Deinococcales</taxon>
        <taxon>Deinococcaceae</taxon>
        <taxon>Deinococcus</taxon>
    </lineage>
</organism>
<dbReference type="PROSITE" id="PS50995">
    <property type="entry name" value="HTH_MARR_2"/>
    <property type="match status" value="1"/>
</dbReference>
<dbReference type="Pfam" id="PF12802">
    <property type="entry name" value="MarR_2"/>
    <property type="match status" value="1"/>
</dbReference>
<comment type="caution">
    <text evidence="2">The sequence shown here is derived from an EMBL/GenBank/DDBJ whole genome shotgun (WGS) entry which is preliminary data.</text>
</comment>
<dbReference type="Gene3D" id="1.10.10.10">
    <property type="entry name" value="Winged helix-like DNA-binding domain superfamily/Winged helix DNA-binding domain"/>
    <property type="match status" value="1"/>
</dbReference>
<keyword evidence="3" id="KW-1185">Reference proteome</keyword>
<reference evidence="2 3" key="1">
    <citation type="submission" date="2024-02" db="EMBL/GenBank/DDBJ databases">
        <title>Deinococcus xinjiangensis NBRC 107630.</title>
        <authorList>
            <person name="Ichikawa N."/>
            <person name="Katano-Makiyama Y."/>
            <person name="Hidaka K."/>
        </authorList>
    </citation>
    <scope>NUCLEOTIDE SEQUENCE [LARGE SCALE GENOMIC DNA]</scope>
    <source>
        <strain evidence="2 3">NBRC 107630</strain>
    </source>
</reference>
<gene>
    <name evidence="2" type="ORF">Dxin01_02129</name>
</gene>
<dbReference type="SMART" id="SM00347">
    <property type="entry name" value="HTH_MARR"/>
    <property type="match status" value="1"/>
</dbReference>
<dbReference type="InterPro" id="IPR000835">
    <property type="entry name" value="HTH_MarR-typ"/>
</dbReference>
<feature type="domain" description="HTH marR-type" evidence="1">
    <location>
        <begin position="1"/>
        <end position="133"/>
    </location>
</feature>
<evidence type="ECO:0000313" key="3">
    <source>
        <dbReference type="Proteomes" id="UP001458946"/>
    </source>
</evidence>
<dbReference type="Proteomes" id="UP001458946">
    <property type="component" value="Unassembled WGS sequence"/>
</dbReference>
<dbReference type="RefSeq" id="WP_353542355.1">
    <property type="nucleotide sequence ID" value="NZ_BAABRN010000022.1"/>
</dbReference>
<dbReference type="InterPro" id="IPR036390">
    <property type="entry name" value="WH_DNA-bd_sf"/>
</dbReference>
<dbReference type="InterPro" id="IPR039422">
    <property type="entry name" value="MarR/SlyA-like"/>
</dbReference>
<name>A0ABP9VDS9_9DEIO</name>
<dbReference type="PRINTS" id="PR00598">
    <property type="entry name" value="HTHMARR"/>
</dbReference>
<evidence type="ECO:0000259" key="1">
    <source>
        <dbReference type="PROSITE" id="PS50995"/>
    </source>
</evidence>
<dbReference type="SUPFAM" id="SSF46785">
    <property type="entry name" value="Winged helix' DNA-binding domain"/>
    <property type="match status" value="1"/>
</dbReference>
<evidence type="ECO:0000313" key="2">
    <source>
        <dbReference type="EMBL" id="GAA5502385.1"/>
    </source>
</evidence>
<proteinExistence type="predicted"/>